<sequence>MIPSTELENGKVELIREILDISDIHDIDLLKEYNKELADSLTQELTPDAGTTIK</sequence>
<proteinExistence type="predicted"/>
<accession>A0ABR7E9B7</accession>
<evidence type="ECO:0000313" key="2">
    <source>
        <dbReference type="Proteomes" id="UP000644010"/>
    </source>
</evidence>
<organism evidence="1 2">
    <name type="scientific">Parabacteroides segnis</name>
    <dbReference type="NCBI Taxonomy" id="2763058"/>
    <lineage>
        <taxon>Bacteria</taxon>
        <taxon>Pseudomonadati</taxon>
        <taxon>Bacteroidota</taxon>
        <taxon>Bacteroidia</taxon>
        <taxon>Bacteroidales</taxon>
        <taxon>Tannerellaceae</taxon>
        <taxon>Parabacteroides</taxon>
    </lineage>
</organism>
<reference evidence="1 2" key="1">
    <citation type="submission" date="2020-08" db="EMBL/GenBank/DDBJ databases">
        <title>Genome public.</title>
        <authorList>
            <person name="Liu C."/>
            <person name="Sun Q."/>
        </authorList>
    </citation>
    <scope>NUCLEOTIDE SEQUENCE [LARGE SCALE GENOMIC DNA]</scope>
    <source>
        <strain evidence="1 2">BX2</strain>
    </source>
</reference>
<dbReference type="EMBL" id="JACOOI010000055">
    <property type="protein sequence ID" value="MBC5646391.1"/>
    <property type="molecule type" value="Genomic_DNA"/>
</dbReference>
<protein>
    <submittedName>
        <fullName evidence="1">Uncharacterized protein</fullName>
    </submittedName>
</protein>
<comment type="caution">
    <text evidence="1">The sequence shown here is derived from an EMBL/GenBank/DDBJ whole genome shotgun (WGS) entry which is preliminary data.</text>
</comment>
<dbReference type="Proteomes" id="UP000644010">
    <property type="component" value="Unassembled WGS sequence"/>
</dbReference>
<dbReference type="RefSeq" id="WP_186961867.1">
    <property type="nucleotide sequence ID" value="NZ_JACOOI010000055.1"/>
</dbReference>
<evidence type="ECO:0000313" key="1">
    <source>
        <dbReference type="EMBL" id="MBC5646391.1"/>
    </source>
</evidence>
<name>A0ABR7E9B7_9BACT</name>
<keyword evidence="2" id="KW-1185">Reference proteome</keyword>
<gene>
    <name evidence="1" type="ORF">H8S77_26360</name>
</gene>